<evidence type="ECO:0000256" key="1">
    <source>
        <dbReference type="SAM" id="Phobius"/>
    </source>
</evidence>
<feature type="transmembrane region" description="Helical" evidence="1">
    <location>
        <begin position="48"/>
        <end position="65"/>
    </location>
</feature>
<dbReference type="SUPFAM" id="SSF48452">
    <property type="entry name" value="TPR-like"/>
    <property type="match status" value="1"/>
</dbReference>
<organism evidence="3 4">
    <name type="scientific">Actinoplanes philippinensis</name>
    <dbReference type="NCBI Taxonomy" id="35752"/>
    <lineage>
        <taxon>Bacteria</taxon>
        <taxon>Bacillati</taxon>
        <taxon>Actinomycetota</taxon>
        <taxon>Actinomycetes</taxon>
        <taxon>Micromonosporales</taxon>
        <taxon>Micromonosporaceae</taxon>
        <taxon>Actinoplanes</taxon>
    </lineage>
</organism>
<dbReference type="Gene3D" id="1.25.40.10">
    <property type="entry name" value="Tetratricopeptide repeat domain"/>
    <property type="match status" value="2"/>
</dbReference>
<keyword evidence="4" id="KW-1185">Reference proteome</keyword>
<evidence type="ECO:0000313" key="3">
    <source>
        <dbReference type="EMBL" id="SFF64378.1"/>
    </source>
</evidence>
<dbReference type="SMART" id="SM00382">
    <property type="entry name" value="AAA"/>
    <property type="match status" value="1"/>
</dbReference>
<proteinExistence type="predicted"/>
<dbReference type="STRING" id="35752.SAMN05421541_11665"/>
<dbReference type="AlphaFoldDB" id="A0A1I2KDD4"/>
<accession>A0A1I2KDD4</accession>
<keyword evidence="1" id="KW-1133">Transmembrane helix</keyword>
<dbReference type="InterPro" id="IPR027417">
    <property type="entry name" value="P-loop_NTPase"/>
</dbReference>
<dbReference type="Proteomes" id="UP000199645">
    <property type="component" value="Unassembled WGS sequence"/>
</dbReference>
<evidence type="ECO:0000259" key="2">
    <source>
        <dbReference type="SMART" id="SM00382"/>
    </source>
</evidence>
<name>A0A1I2KDD4_9ACTN</name>
<dbReference type="OrthoDB" id="4349880at2"/>
<dbReference type="InterPro" id="IPR003593">
    <property type="entry name" value="AAA+_ATPase"/>
</dbReference>
<dbReference type="Pfam" id="PF13401">
    <property type="entry name" value="AAA_22"/>
    <property type="match status" value="1"/>
</dbReference>
<dbReference type="EMBL" id="FONV01000016">
    <property type="protein sequence ID" value="SFF64378.1"/>
    <property type="molecule type" value="Genomic_DNA"/>
</dbReference>
<dbReference type="Gene3D" id="3.40.50.300">
    <property type="entry name" value="P-loop containing nucleotide triphosphate hydrolases"/>
    <property type="match status" value="1"/>
</dbReference>
<gene>
    <name evidence="3" type="ORF">SAMN05421541_11665</name>
</gene>
<dbReference type="RefSeq" id="WP_093620513.1">
    <property type="nucleotide sequence ID" value="NZ_BOMT01000086.1"/>
</dbReference>
<dbReference type="InterPro" id="IPR011990">
    <property type="entry name" value="TPR-like_helical_dom_sf"/>
</dbReference>
<feature type="transmembrane region" description="Helical" evidence="1">
    <location>
        <begin position="7"/>
        <end position="28"/>
    </location>
</feature>
<dbReference type="InterPro" id="IPR049945">
    <property type="entry name" value="AAA_22"/>
</dbReference>
<keyword evidence="1" id="KW-0812">Transmembrane</keyword>
<keyword evidence="1" id="KW-0472">Membrane</keyword>
<reference evidence="3 4" key="1">
    <citation type="submission" date="2016-10" db="EMBL/GenBank/DDBJ databases">
        <authorList>
            <person name="de Groot N.N."/>
        </authorList>
    </citation>
    <scope>NUCLEOTIDE SEQUENCE [LARGE SCALE GENOMIC DNA]</scope>
    <source>
        <strain evidence="3 4">DSM 43019</strain>
    </source>
</reference>
<evidence type="ECO:0000313" key="4">
    <source>
        <dbReference type="Proteomes" id="UP000199645"/>
    </source>
</evidence>
<feature type="domain" description="AAA+ ATPase" evidence="2">
    <location>
        <begin position="130"/>
        <end position="415"/>
    </location>
</feature>
<protein>
    <submittedName>
        <fullName evidence="3">AAA ATPase domain-containing protein</fullName>
    </submittedName>
</protein>
<dbReference type="SUPFAM" id="SSF52540">
    <property type="entry name" value="P-loop containing nucleoside triphosphate hydrolases"/>
    <property type="match status" value="1"/>
</dbReference>
<sequence>MSGRQWWTRAAVLGVPALVALLLTWPLALWDTLEKRYGGGAWDWVERGSWFATIIPALVLFLVWFRRPGADRSPESPASTIPQLALVPVADLKALISTGPAEAEPARSGERVVNQHTESNRLERALAGDRSAVIMVHGEPGVGKTVLVRDVLRRTGRDEAGAVRRIELTPRSDLSVNRLLEALEGRHVPIRGLHDPLSRLTAVLEDPRAEPLVIWVDNAQWLVDHAQQHLRNMSFEEALSIVAERRPRPVKIVLAFVTVPERRSRQPWPRALVRIAVNHLDPQHFREYLSRLESTGRVRAGDVEHLDLHAVLHGVPRLAELFCSALSLPGNQLTAKALARRLAQRPDHVEAVLAQHIIQSLDATERRVVAGLVSFGIPVSRTLLATLLDGTAPPDAVGAALTSLVDARVVAVGPDRLSGERRYLVPNAEIHKAMDSVPDGTTALLEPAAEILTGLLHESTQQARRVEDLEPHFAALDAWTRAEVWDAAFELIEQLDPALARLRCTELLTPYRAKVAGQLADADEEMRNANDLGWLYLTQGRKAEASEAFDRARAEASRTDRQLEGLSSVYLNLADLHWQDSEFVRSHEHFATALGIAEELELPRGRMAAKAGLADCCRHWGDHAGAIRLGREALSIALDEKDPQAVRYAIRLARWHSELKSPREPAALMAEAVELTRRFEEHRPLLRAQLLDAQADLAADRGDYEQAERLARQAVSKALELYDAATVLQARTTLGWVFLAVGRLDDAAGFLDGAMRLRRDGQALVVLGLNALTAFRLGRRDVARDSFTALRRQSAERRRDDPRDYSAAEFEGLALAGERALRGVPLDAAVEAFGLARKAVPAPAPRLVERLHGMLGLLAPDISAADLEVLRAAAAGNNDHAPR</sequence>